<dbReference type="Proteomes" id="UP001500784">
    <property type="component" value="Unassembled WGS sequence"/>
</dbReference>
<evidence type="ECO:0000259" key="3">
    <source>
        <dbReference type="Pfam" id="PF01035"/>
    </source>
</evidence>
<reference evidence="6" key="1">
    <citation type="journal article" date="2019" name="Int. J. Syst. Evol. Microbiol.">
        <title>The Global Catalogue of Microorganisms (GCM) 10K type strain sequencing project: providing services to taxonomists for standard genome sequencing and annotation.</title>
        <authorList>
            <consortium name="The Broad Institute Genomics Platform"/>
            <consortium name="The Broad Institute Genome Sequencing Center for Infectious Disease"/>
            <person name="Wu L."/>
            <person name="Ma J."/>
        </authorList>
    </citation>
    <scope>NUCLEOTIDE SEQUENCE [LARGE SCALE GENOMIC DNA]</scope>
    <source>
        <strain evidence="6">JCM 13316</strain>
    </source>
</reference>
<dbReference type="PANTHER" id="PTHR10815:SF5">
    <property type="entry name" value="METHYLATED-DNA--PROTEIN-CYSTEINE METHYLTRANSFERASE"/>
    <property type="match status" value="1"/>
</dbReference>
<feature type="domain" description="Methylated-DNA-[protein]-cysteine S-methyltransferase DNA binding" evidence="3">
    <location>
        <begin position="77"/>
        <end position="156"/>
    </location>
</feature>
<sequence length="174" mass="18365">MRTHKVIYSPLGILTLIAEDGVLVAVESASTDSLLVDSARLGLAAEDGFESAERQFEEYFSGRRCCFDLLVEQTGTPFQQQVWQAVKAIPYGQTRTYKQLAVSLGDASKARGVGAALARNALGIVVPTHRVVGTKGALTGYSAGIDAKRALLDLESAPANEALRQQCAGAGVPA</sequence>
<keyword evidence="2" id="KW-0234">DNA repair</keyword>
<dbReference type="InterPro" id="IPR036631">
    <property type="entry name" value="MGMT_N_sf"/>
</dbReference>
<comment type="caution">
    <text evidence="5">The sequence shown here is derived from an EMBL/GenBank/DDBJ whole genome shotgun (WGS) entry which is preliminary data.</text>
</comment>
<comment type="similarity">
    <text evidence="2">Belongs to the MGMT family.</text>
</comment>
<comment type="caution">
    <text evidence="2">Lacks conserved residue(s) required for the propagation of feature annotation.</text>
</comment>
<organism evidence="5 6">
    <name type="scientific">Arthrobacter gandavensis</name>
    <dbReference type="NCBI Taxonomy" id="169960"/>
    <lineage>
        <taxon>Bacteria</taxon>
        <taxon>Bacillati</taxon>
        <taxon>Actinomycetota</taxon>
        <taxon>Actinomycetes</taxon>
        <taxon>Micrococcales</taxon>
        <taxon>Micrococcaceae</taxon>
        <taxon>Arthrobacter</taxon>
    </lineage>
</organism>
<dbReference type="Gene3D" id="3.30.160.70">
    <property type="entry name" value="Methylated DNA-protein cysteine methyltransferase domain"/>
    <property type="match status" value="1"/>
</dbReference>
<comment type="function">
    <text evidence="2">Involved in the cellular defense against the biological effects of O6-methylguanine (O6-MeG) and O4-methylthymine (O4-MeT) in DNA. Repairs the methylated nucleobase in DNA by stoichiometrically transferring the methyl group to a cysteine residue in the enzyme. This is a suicide reaction: the enzyme is irreversibly inactivated.</text>
</comment>
<dbReference type="SUPFAM" id="SSF46767">
    <property type="entry name" value="Methylated DNA-protein cysteine methyltransferase, C-terminal domain"/>
    <property type="match status" value="1"/>
</dbReference>
<evidence type="ECO:0000256" key="2">
    <source>
        <dbReference type="HAMAP-Rule" id="MF_00772"/>
    </source>
</evidence>
<dbReference type="RefSeq" id="WP_152227458.1">
    <property type="nucleotide sequence ID" value="NZ_BAAALV010000001.1"/>
</dbReference>
<keyword evidence="2" id="KW-0808">Transferase</keyword>
<dbReference type="CDD" id="cd06445">
    <property type="entry name" value="ATase"/>
    <property type="match status" value="1"/>
</dbReference>
<keyword evidence="2" id="KW-0489">Methyltransferase</keyword>
<gene>
    <name evidence="5" type="ORF">GCM10009688_05530</name>
</gene>
<comment type="catalytic activity">
    <reaction evidence="2">
        <text>a 4-O-methyl-thymidine in DNA + L-cysteinyl-[protein] = a thymidine in DNA + S-methyl-L-cysteinyl-[protein]</text>
        <dbReference type="Rhea" id="RHEA:53428"/>
        <dbReference type="Rhea" id="RHEA-COMP:10131"/>
        <dbReference type="Rhea" id="RHEA-COMP:10132"/>
        <dbReference type="Rhea" id="RHEA-COMP:13555"/>
        <dbReference type="Rhea" id="RHEA-COMP:13556"/>
        <dbReference type="ChEBI" id="CHEBI:29950"/>
        <dbReference type="ChEBI" id="CHEBI:82612"/>
        <dbReference type="ChEBI" id="CHEBI:137386"/>
        <dbReference type="ChEBI" id="CHEBI:137387"/>
        <dbReference type="EC" id="2.1.1.63"/>
    </reaction>
</comment>
<keyword evidence="1 2" id="KW-0227">DNA damage</keyword>
<evidence type="ECO:0000313" key="6">
    <source>
        <dbReference type="Proteomes" id="UP001500784"/>
    </source>
</evidence>
<evidence type="ECO:0000313" key="5">
    <source>
        <dbReference type="EMBL" id="GAA1904317.1"/>
    </source>
</evidence>
<evidence type="ECO:0000256" key="1">
    <source>
        <dbReference type="ARBA" id="ARBA00022763"/>
    </source>
</evidence>
<comment type="miscellaneous">
    <text evidence="2">This enzyme catalyzes only one turnover and therefore is not strictly catalytic. According to one definition, an enzyme is a biocatalyst that acts repeatedly and over many reaction cycles.</text>
</comment>
<comment type="catalytic activity">
    <reaction evidence="2">
        <text>a 6-O-methyl-2'-deoxyguanosine in DNA + L-cysteinyl-[protein] = S-methyl-L-cysteinyl-[protein] + a 2'-deoxyguanosine in DNA</text>
        <dbReference type="Rhea" id="RHEA:24000"/>
        <dbReference type="Rhea" id="RHEA-COMP:10131"/>
        <dbReference type="Rhea" id="RHEA-COMP:10132"/>
        <dbReference type="Rhea" id="RHEA-COMP:11367"/>
        <dbReference type="Rhea" id="RHEA-COMP:11368"/>
        <dbReference type="ChEBI" id="CHEBI:29950"/>
        <dbReference type="ChEBI" id="CHEBI:82612"/>
        <dbReference type="ChEBI" id="CHEBI:85445"/>
        <dbReference type="ChEBI" id="CHEBI:85448"/>
        <dbReference type="EC" id="2.1.1.63"/>
    </reaction>
</comment>
<dbReference type="InterPro" id="IPR008332">
    <property type="entry name" value="MethylG_MeTrfase_N"/>
</dbReference>
<feature type="domain" description="Methylguanine DNA methyltransferase ribonuclease-like" evidence="4">
    <location>
        <begin position="6"/>
        <end position="70"/>
    </location>
</feature>
<protein>
    <recommendedName>
        <fullName evidence="2">Methylated-DNA--protein-cysteine methyltransferase</fullName>
        <ecNumber evidence="2">2.1.1.63</ecNumber>
    </recommendedName>
    <alternativeName>
        <fullName evidence="2">6-O-methylguanine-DNA methyltransferase</fullName>
        <shortName evidence="2">MGMT</shortName>
    </alternativeName>
    <alternativeName>
        <fullName evidence="2">O-6-methylguanine-DNA-alkyltransferase</fullName>
    </alternativeName>
</protein>
<dbReference type="InterPro" id="IPR036217">
    <property type="entry name" value="MethylDNA_cys_MeTrfase_DNAb"/>
</dbReference>
<dbReference type="InterPro" id="IPR023546">
    <property type="entry name" value="MGMT"/>
</dbReference>
<dbReference type="NCBIfam" id="TIGR00589">
    <property type="entry name" value="ogt"/>
    <property type="match status" value="1"/>
</dbReference>
<name>A0ABP5A5L2_9MICC</name>
<proteinExistence type="inferred from homology"/>
<dbReference type="InterPro" id="IPR036388">
    <property type="entry name" value="WH-like_DNA-bd_sf"/>
</dbReference>
<dbReference type="PANTHER" id="PTHR10815">
    <property type="entry name" value="METHYLATED-DNA--PROTEIN-CYSTEINE METHYLTRANSFERASE"/>
    <property type="match status" value="1"/>
</dbReference>
<dbReference type="InterPro" id="IPR014048">
    <property type="entry name" value="MethylDNA_cys_MeTrfase_DNA-bd"/>
</dbReference>
<dbReference type="EC" id="2.1.1.63" evidence="2"/>
<accession>A0ABP5A5L2</accession>
<dbReference type="HAMAP" id="MF_00772">
    <property type="entry name" value="OGT"/>
    <property type="match status" value="1"/>
</dbReference>
<dbReference type="Pfam" id="PF02870">
    <property type="entry name" value="Methyltransf_1N"/>
    <property type="match status" value="1"/>
</dbReference>
<evidence type="ECO:0000259" key="4">
    <source>
        <dbReference type="Pfam" id="PF02870"/>
    </source>
</evidence>
<comment type="subcellular location">
    <subcellularLocation>
        <location evidence="2">Cytoplasm</location>
    </subcellularLocation>
</comment>
<keyword evidence="6" id="KW-1185">Reference proteome</keyword>
<keyword evidence="2" id="KW-0963">Cytoplasm</keyword>
<dbReference type="SUPFAM" id="SSF53155">
    <property type="entry name" value="Methylated DNA-protein cysteine methyltransferase domain"/>
    <property type="match status" value="1"/>
</dbReference>
<dbReference type="Pfam" id="PF01035">
    <property type="entry name" value="DNA_binding_1"/>
    <property type="match status" value="1"/>
</dbReference>
<dbReference type="EMBL" id="BAAALV010000001">
    <property type="protein sequence ID" value="GAA1904317.1"/>
    <property type="molecule type" value="Genomic_DNA"/>
</dbReference>
<dbReference type="Gene3D" id="1.10.10.10">
    <property type="entry name" value="Winged helix-like DNA-binding domain superfamily/Winged helix DNA-binding domain"/>
    <property type="match status" value="1"/>
</dbReference>